<evidence type="ECO:0000313" key="1">
    <source>
        <dbReference type="EMBL" id="ABN62615.1"/>
    </source>
</evidence>
<dbReference type="AlphaFoldDB" id="A3D7A2"/>
<protein>
    <submittedName>
        <fullName evidence="1">Uncharacterized protein</fullName>
    </submittedName>
</protein>
<accession>A3D7A2</accession>
<gene>
    <name evidence="1" type="ordered locus">Sbal_3134</name>
</gene>
<dbReference type="HOGENOM" id="CLU_2755625_0_0_6"/>
<name>A3D7A2_SHEB5</name>
<reference evidence="1 2" key="1">
    <citation type="submission" date="2007-02" db="EMBL/GenBank/DDBJ databases">
        <title>Complete sequence of chromosome of Shewanella baltica OS155.</title>
        <authorList>
            <consortium name="US DOE Joint Genome Institute"/>
            <person name="Copeland A."/>
            <person name="Lucas S."/>
            <person name="Lapidus A."/>
            <person name="Barry K."/>
            <person name="Detter J.C."/>
            <person name="Glavina del Rio T."/>
            <person name="Hammon N."/>
            <person name="Israni S."/>
            <person name="Dalin E."/>
            <person name="Tice H."/>
            <person name="Pitluck S."/>
            <person name="Sims D.R."/>
            <person name="Brettin T."/>
            <person name="Bruce D."/>
            <person name="Han C."/>
            <person name="Tapia R."/>
            <person name="Brainard J."/>
            <person name="Schmutz J."/>
            <person name="Larimer F."/>
            <person name="Land M."/>
            <person name="Hauser L."/>
            <person name="Kyrpides N."/>
            <person name="Mikhailova N."/>
            <person name="Brettar I."/>
            <person name="Klappenbach J."/>
            <person name="Konstantinidis K."/>
            <person name="Rodrigues J."/>
            <person name="Tiedje J."/>
            <person name="Richardson P."/>
        </authorList>
    </citation>
    <scope>NUCLEOTIDE SEQUENCE [LARGE SCALE GENOMIC DNA]</scope>
    <source>
        <strain evidence="2">OS155 / ATCC BAA-1091</strain>
    </source>
</reference>
<dbReference type="Proteomes" id="UP000001557">
    <property type="component" value="Chromosome"/>
</dbReference>
<proteinExistence type="predicted"/>
<evidence type="ECO:0000313" key="2">
    <source>
        <dbReference type="Proteomes" id="UP000001557"/>
    </source>
</evidence>
<dbReference type="EMBL" id="CP000563">
    <property type="protein sequence ID" value="ABN62615.1"/>
    <property type="molecule type" value="Genomic_DNA"/>
</dbReference>
<organism evidence="1 2">
    <name type="scientific">Shewanella baltica (strain OS155 / ATCC BAA-1091)</name>
    <dbReference type="NCBI Taxonomy" id="325240"/>
    <lineage>
        <taxon>Bacteria</taxon>
        <taxon>Pseudomonadati</taxon>
        <taxon>Pseudomonadota</taxon>
        <taxon>Gammaproteobacteria</taxon>
        <taxon>Alteromonadales</taxon>
        <taxon>Shewanellaceae</taxon>
        <taxon>Shewanella</taxon>
    </lineage>
</organism>
<sequence length="70" mass="7704">MAYFPFELRNTLLGNSFLAKQTTKGLVRIGIVAPVTVGDIDVAVEPSGMLLLKKIGGESLGKQWQFMRHN</sequence>
<dbReference type="KEGG" id="sbl:Sbal_3134"/>
<keyword evidence="2" id="KW-1185">Reference proteome</keyword>